<protein>
    <submittedName>
        <fullName evidence="3">Putative disease resistance protein</fullName>
    </submittedName>
</protein>
<dbReference type="InterPro" id="IPR057135">
    <property type="entry name" value="At4g27190-like_LRR"/>
</dbReference>
<proteinExistence type="predicted"/>
<dbReference type="InterPro" id="IPR050905">
    <property type="entry name" value="Plant_NBS-LRR"/>
</dbReference>
<dbReference type="Gene3D" id="3.80.10.10">
    <property type="entry name" value="Ribonuclease Inhibitor"/>
    <property type="match status" value="1"/>
</dbReference>
<keyword evidence="4" id="KW-1185">Reference proteome</keyword>
<name>A0A314XWN1_PRUYE</name>
<dbReference type="SUPFAM" id="SSF52058">
    <property type="entry name" value="L domain-like"/>
    <property type="match status" value="1"/>
</dbReference>
<dbReference type="InterPro" id="IPR032675">
    <property type="entry name" value="LRR_dom_sf"/>
</dbReference>
<gene>
    <name evidence="3" type="ORF">Pyn_11694</name>
</gene>
<dbReference type="PANTHER" id="PTHR33463:SF203">
    <property type="entry name" value="AAA+ ATPASE DOMAIN-CONTAINING PROTEIN"/>
    <property type="match status" value="1"/>
</dbReference>
<keyword evidence="1" id="KW-0611">Plant defense</keyword>
<organism evidence="3 4">
    <name type="scientific">Prunus yedoensis var. nudiflora</name>
    <dbReference type="NCBI Taxonomy" id="2094558"/>
    <lineage>
        <taxon>Eukaryota</taxon>
        <taxon>Viridiplantae</taxon>
        <taxon>Streptophyta</taxon>
        <taxon>Embryophyta</taxon>
        <taxon>Tracheophyta</taxon>
        <taxon>Spermatophyta</taxon>
        <taxon>Magnoliopsida</taxon>
        <taxon>eudicotyledons</taxon>
        <taxon>Gunneridae</taxon>
        <taxon>Pentapetalae</taxon>
        <taxon>rosids</taxon>
        <taxon>fabids</taxon>
        <taxon>Rosales</taxon>
        <taxon>Rosaceae</taxon>
        <taxon>Amygdaloideae</taxon>
        <taxon>Amygdaleae</taxon>
        <taxon>Prunus</taxon>
    </lineage>
</organism>
<evidence type="ECO:0000259" key="2">
    <source>
        <dbReference type="Pfam" id="PF23247"/>
    </source>
</evidence>
<dbReference type="OrthoDB" id="1165828at2759"/>
<dbReference type="EMBL" id="PJQY01002181">
    <property type="protein sequence ID" value="PQP95807.1"/>
    <property type="molecule type" value="Genomic_DNA"/>
</dbReference>
<accession>A0A314XWN1</accession>
<dbReference type="AlphaFoldDB" id="A0A314XWN1"/>
<reference evidence="3 4" key="1">
    <citation type="submission" date="2018-02" db="EMBL/GenBank/DDBJ databases">
        <title>Draft genome of wild Prunus yedoensis var. nudiflora.</title>
        <authorList>
            <person name="Baek S."/>
            <person name="Kim J.-H."/>
            <person name="Choi K."/>
            <person name="Kim G.-B."/>
            <person name="Cho A."/>
            <person name="Jang H."/>
            <person name="Shin C.-H."/>
            <person name="Yu H.-J."/>
            <person name="Mun J.-H."/>
        </authorList>
    </citation>
    <scope>NUCLEOTIDE SEQUENCE [LARGE SCALE GENOMIC DNA]</scope>
    <source>
        <strain evidence="4">cv. Jeju island</strain>
        <tissue evidence="3">Leaf</tissue>
    </source>
</reference>
<comment type="caution">
    <text evidence="3">The sequence shown here is derived from an EMBL/GenBank/DDBJ whole genome shotgun (WGS) entry which is preliminary data.</text>
</comment>
<dbReference type="STRING" id="2094558.A0A314XWN1"/>
<evidence type="ECO:0000313" key="4">
    <source>
        <dbReference type="Proteomes" id="UP000250321"/>
    </source>
</evidence>
<dbReference type="Proteomes" id="UP000250321">
    <property type="component" value="Unassembled WGS sequence"/>
</dbReference>
<evidence type="ECO:0000256" key="1">
    <source>
        <dbReference type="ARBA" id="ARBA00022821"/>
    </source>
</evidence>
<dbReference type="PANTHER" id="PTHR33463">
    <property type="entry name" value="NB-ARC DOMAIN-CONTAINING PROTEIN-RELATED"/>
    <property type="match status" value="1"/>
</dbReference>
<sequence>MRSLMNSTTLDPNRPVLEKLEKLYVIRLNLKKLCIGDLPHGSLSNLKLLEVKKCVALKGTLLQPNLWQKLQNLEVLNIEDMHCMEYVFQPEGVEQEQTVFRKLREMKLAKLDELKSIWNGPAQCAIFHNLKVLTVSDCNKLKSIFTTDAAQCLLQLEELLVYDCSSLKTVIKPSEGTLEEKIIIPQLRHILLRRLRELKSFYSGGSGSVECPSLEHLNVLNCPQFLMSTSDFHSQKQDQANWYGPFSFAFISLLDLLNDSNIHLIIPGILREVRTSNSPV</sequence>
<evidence type="ECO:0000313" key="3">
    <source>
        <dbReference type="EMBL" id="PQP95807.1"/>
    </source>
</evidence>
<dbReference type="Pfam" id="PF23247">
    <property type="entry name" value="LRR_RPS2"/>
    <property type="match status" value="1"/>
</dbReference>
<feature type="domain" description="Disease resistance protein At4g27190-like leucine-rich repeats" evidence="2">
    <location>
        <begin position="20"/>
        <end position="164"/>
    </location>
</feature>